<dbReference type="Gene3D" id="1.20.120.530">
    <property type="entry name" value="GntR ligand-binding domain-like"/>
    <property type="match status" value="1"/>
</dbReference>
<accession>A0A2G9C4P3</accession>
<name>A0A2G9C4P3_9BURK</name>
<dbReference type="SUPFAM" id="SSF48008">
    <property type="entry name" value="GntR ligand-binding domain-like"/>
    <property type="match status" value="1"/>
</dbReference>
<dbReference type="PANTHER" id="PTHR43537:SF5">
    <property type="entry name" value="UXU OPERON TRANSCRIPTIONAL REGULATOR"/>
    <property type="match status" value="1"/>
</dbReference>
<feature type="domain" description="HTH gntR-type" evidence="4">
    <location>
        <begin position="11"/>
        <end position="79"/>
    </location>
</feature>
<keyword evidence="1" id="KW-0805">Transcription regulation</keyword>
<keyword evidence="6" id="KW-1185">Reference proteome</keyword>
<dbReference type="SUPFAM" id="SSF46785">
    <property type="entry name" value="Winged helix' DNA-binding domain"/>
    <property type="match status" value="1"/>
</dbReference>
<dbReference type="InterPro" id="IPR036388">
    <property type="entry name" value="WH-like_DNA-bd_sf"/>
</dbReference>
<dbReference type="InterPro" id="IPR011711">
    <property type="entry name" value="GntR_C"/>
</dbReference>
<evidence type="ECO:0000256" key="1">
    <source>
        <dbReference type="ARBA" id="ARBA00023015"/>
    </source>
</evidence>
<dbReference type="RefSeq" id="WP_099863348.1">
    <property type="nucleotide sequence ID" value="NZ_PEOG01000066.1"/>
</dbReference>
<dbReference type="InterPro" id="IPR008920">
    <property type="entry name" value="TF_FadR/GntR_C"/>
</dbReference>
<dbReference type="Pfam" id="PF07729">
    <property type="entry name" value="FCD"/>
    <property type="match status" value="1"/>
</dbReference>
<organism evidence="5 6">
    <name type="scientific">Roseateles chitinivorans</name>
    <dbReference type="NCBI Taxonomy" id="2917965"/>
    <lineage>
        <taxon>Bacteria</taxon>
        <taxon>Pseudomonadati</taxon>
        <taxon>Pseudomonadota</taxon>
        <taxon>Betaproteobacteria</taxon>
        <taxon>Burkholderiales</taxon>
        <taxon>Sphaerotilaceae</taxon>
        <taxon>Roseateles</taxon>
    </lineage>
</organism>
<dbReference type="OrthoDB" id="5296437at2"/>
<dbReference type="PANTHER" id="PTHR43537">
    <property type="entry name" value="TRANSCRIPTIONAL REGULATOR, GNTR FAMILY"/>
    <property type="match status" value="1"/>
</dbReference>
<dbReference type="CDD" id="cd07377">
    <property type="entry name" value="WHTH_GntR"/>
    <property type="match status" value="1"/>
</dbReference>
<dbReference type="EMBL" id="PEOG01000066">
    <property type="protein sequence ID" value="PIM51410.1"/>
    <property type="molecule type" value="Genomic_DNA"/>
</dbReference>
<sequence>MAIQHRGGDTRRQYQLVADRVRLLIEAGGFSAGARLPAERELALQLGVSRPSLREALIALEIEGRIEIRGGSGVYVTSVHPVETAGTPSLGESPAELMHARLVLESAVITLAAARVTKAGLQRVQEALEAMRSELADGLKPVEADRRFHLSIAEMSGNSVLVDMVGSLFDGRHSPLSLHMSGQIESDDTWKDALAEHEAIYQALEARDPQAASAAICRHLIASHARWTGDAAEIPSRGALTL</sequence>
<dbReference type="Pfam" id="PF00392">
    <property type="entry name" value="GntR"/>
    <property type="match status" value="1"/>
</dbReference>
<gene>
    <name evidence="5" type="ORF">CS062_20055</name>
</gene>
<protein>
    <submittedName>
        <fullName evidence="5">GntR family transcriptional regulator</fullName>
    </submittedName>
</protein>
<dbReference type="GO" id="GO:0003700">
    <property type="term" value="F:DNA-binding transcription factor activity"/>
    <property type="evidence" value="ECO:0007669"/>
    <property type="project" value="InterPro"/>
</dbReference>
<evidence type="ECO:0000259" key="4">
    <source>
        <dbReference type="PROSITE" id="PS50949"/>
    </source>
</evidence>
<comment type="caution">
    <text evidence="5">The sequence shown here is derived from an EMBL/GenBank/DDBJ whole genome shotgun (WGS) entry which is preliminary data.</text>
</comment>
<dbReference type="Proteomes" id="UP000231501">
    <property type="component" value="Unassembled WGS sequence"/>
</dbReference>
<dbReference type="PROSITE" id="PS50949">
    <property type="entry name" value="HTH_GNTR"/>
    <property type="match status" value="1"/>
</dbReference>
<evidence type="ECO:0000256" key="3">
    <source>
        <dbReference type="ARBA" id="ARBA00023163"/>
    </source>
</evidence>
<dbReference type="Gene3D" id="1.10.10.10">
    <property type="entry name" value="Winged helix-like DNA-binding domain superfamily/Winged helix DNA-binding domain"/>
    <property type="match status" value="1"/>
</dbReference>
<evidence type="ECO:0000256" key="2">
    <source>
        <dbReference type="ARBA" id="ARBA00023125"/>
    </source>
</evidence>
<evidence type="ECO:0000313" key="6">
    <source>
        <dbReference type="Proteomes" id="UP000231501"/>
    </source>
</evidence>
<evidence type="ECO:0000313" key="5">
    <source>
        <dbReference type="EMBL" id="PIM51410.1"/>
    </source>
</evidence>
<keyword evidence="2" id="KW-0238">DNA-binding</keyword>
<dbReference type="SMART" id="SM00345">
    <property type="entry name" value="HTH_GNTR"/>
    <property type="match status" value="1"/>
</dbReference>
<dbReference type="SMART" id="SM00895">
    <property type="entry name" value="FCD"/>
    <property type="match status" value="1"/>
</dbReference>
<dbReference type="GO" id="GO:0003677">
    <property type="term" value="F:DNA binding"/>
    <property type="evidence" value="ECO:0007669"/>
    <property type="project" value="UniProtKB-KW"/>
</dbReference>
<dbReference type="PRINTS" id="PR00035">
    <property type="entry name" value="HTHGNTR"/>
</dbReference>
<dbReference type="InterPro" id="IPR036390">
    <property type="entry name" value="WH_DNA-bd_sf"/>
</dbReference>
<proteinExistence type="predicted"/>
<keyword evidence="3" id="KW-0804">Transcription</keyword>
<dbReference type="AlphaFoldDB" id="A0A2G9C4P3"/>
<reference evidence="5 6" key="1">
    <citation type="submission" date="2017-11" db="EMBL/GenBank/DDBJ databases">
        <title>Draft genome sequence of Mitsuaria sp. HWN-4.</title>
        <authorList>
            <person name="Gundlapally S.R."/>
        </authorList>
    </citation>
    <scope>NUCLEOTIDE SEQUENCE [LARGE SCALE GENOMIC DNA]</scope>
    <source>
        <strain evidence="5 6">HWN-4</strain>
    </source>
</reference>
<dbReference type="InterPro" id="IPR000524">
    <property type="entry name" value="Tscrpt_reg_HTH_GntR"/>
</dbReference>